<keyword evidence="2" id="KW-0378">Hydrolase</keyword>
<reference evidence="2 3" key="1">
    <citation type="submission" date="2019-03" db="EMBL/GenBank/DDBJ databases">
        <title>Comparative insights into the high quality Complete genome sequence of highly metal resistant Cupriavidus metallidurans strain BS1 isolated from a gold-copper mine.</title>
        <authorList>
            <person name="Mazhar H.S."/>
            <person name="Rensing C."/>
        </authorList>
    </citation>
    <scope>NUCLEOTIDE SEQUENCE [LARGE SCALE GENOMIC DNA]</scope>
    <source>
        <strain evidence="2 3">BS1</strain>
        <plasmid evidence="2 3">p1</plasmid>
    </source>
</reference>
<keyword evidence="2" id="KW-0614">Plasmid</keyword>
<dbReference type="AlphaFoldDB" id="A0A482IZ46"/>
<organism evidence="2 3">
    <name type="scientific">Cupriavidus metallidurans</name>
    <dbReference type="NCBI Taxonomy" id="119219"/>
    <lineage>
        <taxon>Bacteria</taxon>
        <taxon>Pseudomonadati</taxon>
        <taxon>Pseudomonadota</taxon>
        <taxon>Betaproteobacteria</taxon>
        <taxon>Burkholderiales</taxon>
        <taxon>Burkholderiaceae</taxon>
        <taxon>Cupriavidus</taxon>
    </lineage>
</organism>
<dbReference type="Proteomes" id="UP000253772">
    <property type="component" value="Plasmid p1"/>
</dbReference>
<sequence>MPQPRIIGWVWRQFAPARRYDRHGSTWLDIGFAGLSEAQDFFRLYHDVRVGLINPDVLSPVVSHSPAEVSALLVPSRSTIRLDEGDIAATFGQPTDNGTRSLLDQYREATAGITHATVADQHARQRIGLDLLWRALSRRHAVSCQLTGLQEQAHLRVTHIKSWAASSDAERMDLSNVLVLTAHIDEAFGPGFVSFDDDGSLLVSSEFRDYCQLRELPFLATGHLRPKPNKFMQRYLAWHRAHVYRRAPSARIFTPNWLGSFQGHRGGSK</sequence>
<dbReference type="RefSeq" id="WP_128646564.1">
    <property type="nucleotide sequence ID" value="NZ_CP037902.1"/>
</dbReference>
<dbReference type="Pfam" id="PF13391">
    <property type="entry name" value="HNH_2"/>
    <property type="match status" value="1"/>
</dbReference>
<name>A0A482IZ46_9BURK</name>
<proteinExistence type="predicted"/>
<accession>A0A482IZ46</accession>
<dbReference type="InterPro" id="IPR003615">
    <property type="entry name" value="HNH_nuc"/>
</dbReference>
<feature type="domain" description="HNH nuclease" evidence="1">
    <location>
        <begin position="144"/>
        <end position="196"/>
    </location>
</feature>
<evidence type="ECO:0000259" key="1">
    <source>
        <dbReference type="Pfam" id="PF13391"/>
    </source>
</evidence>
<keyword evidence="2" id="KW-0255">Endonuclease</keyword>
<evidence type="ECO:0000313" key="3">
    <source>
        <dbReference type="Proteomes" id="UP000253772"/>
    </source>
</evidence>
<evidence type="ECO:0000313" key="2">
    <source>
        <dbReference type="EMBL" id="QBP14355.1"/>
    </source>
</evidence>
<geneLocation type="plasmid" evidence="2">
    <name>p1</name>
</geneLocation>
<keyword evidence="2" id="KW-0540">Nuclease</keyword>
<protein>
    <submittedName>
        <fullName evidence="2">HNH endonuclease</fullName>
    </submittedName>
</protein>
<dbReference type="OrthoDB" id="9811869at2"/>
<dbReference type="EMBL" id="CP037902">
    <property type="protein sequence ID" value="QBP14355.1"/>
    <property type="molecule type" value="Genomic_DNA"/>
</dbReference>
<dbReference type="GO" id="GO:0004519">
    <property type="term" value="F:endonuclease activity"/>
    <property type="evidence" value="ECO:0007669"/>
    <property type="project" value="UniProtKB-KW"/>
</dbReference>
<gene>
    <name evidence="2" type="ORF">DDF84_032015</name>
</gene>